<proteinExistence type="predicted"/>
<protein>
    <submittedName>
        <fullName evidence="2">Transcriptional regulator, AlpA family</fullName>
    </submittedName>
</protein>
<dbReference type="Pfam" id="PF12728">
    <property type="entry name" value="HTH_17"/>
    <property type="match status" value="1"/>
</dbReference>
<evidence type="ECO:0000313" key="3">
    <source>
        <dbReference type="Proteomes" id="UP001157910"/>
    </source>
</evidence>
<name>A0ABY1PZ63_9SPHN</name>
<reference evidence="2 3" key="1">
    <citation type="submission" date="2017-05" db="EMBL/GenBank/DDBJ databases">
        <authorList>
            <person name="Varghese N."/>
            <person name="Submissions S."/>
        </authorList>
    </citation>
    <scope>NUCLEOTIDE SEQUENCE [LARGE SCALE GENOMIC DNA]</scope>
    <source>
        <strain evidence="2 3">SM16</strain>
    </source>
</reference>
<gene>
    <name evidence="2" type="ORF">SAMN06296065_101453</name>
</gene>
<keyword evidence="3" id="KW-1185">Reference proteome</keyword>
<accession>A0ABY1PZ63</accession>
<comment type="caution">
    <text evidence="2">The sequence shown here is derived from an EMBL/GenBank/DDBJ whole genome shotgun (WGS) entry which is preliminary data.</text>
</comment>
<sequence>MLKPHKLRSPLRRADAIPPAETHDAIATVATLSAAADLDPVDLALAPMIADAQTSVPALLTPAQTAELLGVGVKTLERWRSTGDGPRFVKLSPGTVRYRAVDLNQFVAQRIKANTLP</sequence>
<organism evidence="2 3">
    <name type="scientific">Novosphingobium panipatense</name>
    <dbReference type="NCBI Taxonomy" id="428991"/>
    <lineage>
        <taxon>Bacteria</taxon>
        <taxon>Pseudomonadati</taxon>
        <taxon>Pseudomonadota</taxon>
        <taxon>Alphaproteobacteria</taxon>
        <taxon>Sphingomonadales</taxon>
        <taxon>Sphingomonadaceae</taxon>
        <taxon>Novosphingobium</taxon>
    </lineage>
</organism>
<dbReference type="InterPro" id="IPR009061">
    <property type="entry name" value="DNA-bd_dom_put_sf"/>
</dbReference>
<dbReference type="InterPro" id="IPR041657">
    <property type="entry name" value="HTH_17"/>
</dbReference>
<feature type="domain" description="Helix-turn-helix" evidence="1">
    <location>
        <begin position="59"/>
        <end position="110"/>
    </location>
</feature>
<dbReference type="RefSeq" id="WP_283405013.1">
    <property type="nucleotide sequence ID" value="NZ_FXUI01000001.1"/>
</dbReference>
<dbReference type="Proteomes" id="UP001157910">
    <property type="component" value="Unassembled WGS sequence"/>
</dbReference>
<evidence type="ECO:0000259" key="1">
    <source>
        <dbReference type="Pfam" id="PF12728"/>
    </source>
</evidence>
<dbReference type="EMBL" id="FXUI01000001">
    <property type="protein sequence ID" value="SMP53650.1"/>
    <property type="molecule type" value="Genomic_DNA"/>
</dbReference>
<evidence type="ECO:0000313" key="2">
    <source>
        <dbReference type="EMBL" id="SMP53650.1"/>
    </source>
</evidence>
<dbReference type="SUPFAM" id="SSF46955">
    <property type="entry name" value="Putative DNA-binding domain"/>
    <property type="match status" value="1"/>
</dbReference>